<evidence type="ECO:0000313" key="2">
    <source>
        <dbReference type="EMBL" id="GEU81354.1"/>
    </source>
</evidence>
<name>A0A699GLZ8_TANCI</name>
<feature type="compositionally biased region" description="Polar residues" evidence="1">
    <location>
        <begin position="108"/>
        <end position="121"/>
    </location>
</feature>
<feature type="compositionally biased region" description="Basic and acidic residues" evidence="1">
    <location>
        <begin position="122"/>
        <end position="131"/>
    </location>
</feature>
<dbReference type="AlphaFoldDB" id="A0A699GLZ8"/>
<sequence>MYKEYLAEFWYSAKALENSMVSFSTPTSDIYDEVGVNTFQNAIGAHYLPYSSEYVAPPSIDIVSPWFKTIRYWEVVPAKWTLKKSLLLPMWRLAICAVDTPVVFKAPKTSSKAKSVSQGTKTGDKPGHKKL</sequence>
<proteinExistence type="predicted"/>
<evidence type="ECO:0000256" key="1">
    <source>
        <dbReference type="SAM" id="MobiDB-lite"/>
    </source>
</evidence>
<feature type="region of interest" description="Disordered" evidence="1">
    <location>
        <begin position="107"/>
        <end position="131"/>
    </location>
</feature>
<dbReference type="EMBL" id="BKCJ010008262">
    <property type="protein sequence ID" value="GEU81354.1"/>
    <property type="molecule type" value="Genomic_DNA"/>
</dbReference>
<accession>A0A699GLZ8</accession>
<gene>
    <name evidence="2" type="ORF">Tci_053332</name>
</gene>
<comment type="caution">
    <text evidence="2">The sequence shown here is derived from an EMBL/GenBank/DDBJ whole genome shotgun (WGS) entry which is preliminary data.</text>
</comment>
<reference evidence="2" key="1">
    <citation type="journal article" date="2019" name="Sci. Rep.">
        <title>Draft genome of Tanacetum cinerariifolium, the natural source of mosquito coil.</title>
        <authorList>
            <person name="Yamashiro T."/>
            <person name="Shiraishi A."/>
            <person name="Satake H."/>
            <person name="Nakayama K."/>
        </authorList>
    </citation>
    <scope>NUCLEOTIDE SEQUENCE</scope>
</reference>
<protein>
    <submittedName>
        <fullName evidence="2">Uncharacterized protein</fullName>
    </submittedName>
</protein>
<organism evidence="2">
    <name type="scientific">Tanacetum cinerariifolium</name>
    <name type="common">Dalmatian daisy</name>
    <name type="synonym">Chrysanthemum cinerariifolium</name>
    <dbReference type="NCBI Taxonomy" id="118510"/>
    <lineage>
        <taxon>Eukaryota</taxon>
        <taxon>Viridiplantae</taxon>
        <taxon>Streptophyta</taxon>
        <taxon>Embryophyta</taxon>
        <taxon>Tracheophyta</taxon>
        <taxon>Spermatophyta</taxon>
        <taxon>Magnoliopsida</taxon>
        <taxon>eudicotyledons</taxon>
        <taxon>Gunneridae</taxon>
        <taxon>Pentapetalae</taxon>
        <taxon>asterids</taxon>
        <taxon>campanulids</taxon>
        <taxon>Asterales</taxon>
        <taxon>Asteraceae</taxon>
        <taxon>Asteroideae</taxon>
        <taxon>Anthemideae</taxon>
        <taxon>Anthemidinae</taxon>
        <taxon>Tanacetum</taxon>
    </lineage>
</organism>